<feature type="compositionally biased region" description="Polar residues" evidence="5">
    <location>
        <begin position="525"/>
        <end position="534"/>
    </location>
</feature>
<dbReference type="Proteomes" id="UP000050424">
    <property type="component" value="Unassembled WGS sequence"/>
</dbReference>
<proteinExistence type="inferred from homology"/>
<dbReference type="InterPro" id="IPR050251">
    <property type="entry name" value="HpcH-HpaI_aldolase"/>
</dbReference>
<dbReference type="Pfam" id="PF03328">
    <property type="entry name" value="HpcH_HpaI"/>
    <property type="match status" value="1"/>
</dbReference>
<dbReference type="GO" id="GO:0006351">
    <property type="term" value="P:DNA-templated transcription"/>
    <property type="evidence" value="ECO:0007669"/>
    <property type="project" value="InterPro"/>
</dbReference>
<keyword evidence="2" id="KW-0479">Metal-binding</keyword>
<dbReference type="PANTHER" id="PTHR30502:SF0">
    <property type="entry name" value="PHOSPHOENOLPYRUVATE CARBOXYLASE FAMILY PROTEIN"/>
    <property type="match status" value="1"/>
</dbReference>
<evidence type="ECO:0000313" key="7">
    <source>
        <dbReference type="EMBL" id="KPM35913.1"/>
    </source>
</evidence>
<dbReference type="EMBL" id="LKCW01000226">
    <property type="protein sequence ID" value="KPM35913.1"/>
    <property type="molecule type" value="Genomic_DNA"/>
</dbReference>
<feature type="region of interest" description="Disordered" evidence="5">
    <location>
        <begin position="999"/>
        <end position="1018"/>
    </location>
</feature>
<evidence type="ECO:0000256" key="4">
    <source>
        <dbReference type="ARBA" id="ARBA00023242"/>
    </source>
</evidence>
<dbReference type="GO" id="GO:0008270">
    <property type="term" value="F:zinc ion binding"/>
    <property type="evidence" value="ECO:0007669"/>
    <property type="project" value="InterPro"/>
</dbReference>
<dbReference type="InterPro" id="IPR015813">
    <property type="entry name" value="Pyrv/PenolPyrv_kinase-like_dom"/>
</dbReference>
<dbReference type="STRING" id="78410.A0A0P7AF89"/>
<dbReference type="InterPro" id="IPR005000">
    <property type="entry name" value="Aldolase/citrate-lyase_domain"/>
</dbReference>
<evidence type="ECO:0000256" key="1">
    <source>
        <dbReference type="ARBA" id="ARBA00005568"/>
    </source>
</evidence>
<comment type="similarity">
    <text evidence="1">Belongs to the HpcH/HpaI aldolase family.</text>
</comment>
<feature type="region of interest" description="Disordered" evidence="5">
    <location>
        <begin position="381"/>
        <end position="478"/>
    </location>
</feature>
<dbReference type="GO" id="GO:0005737">
    <property type="term" value="C:cytoplasm"/>
    <property type="evidence" value="ECO:0007669"/>
    <property type="project" value="TreeGrafter"/>
</dbReference>
<dbReference type="OrthoDB" id="2326446at2759"/>
<feature type="compositionally biased region" description="Low complexity" evidence="5">
    <location>
        <begin position="417"/>
        <end position="427"/>
    </location>
</feature>
<dbReference type="AlphaFoldDB" id="A0A0P7AF89"/>
<dbReference type="Gene3D" id="3.20.20.60">
    <property type="entry name" value="Phosphoenolpyruvate-binding domains"/>
    <property type="match status" value="1"/>
</dbReference>
<feature type="compositionally biased region" description="Low complexity" evidence="5">
    <location>
        <begin position="513"/>
        <end position="524"/>
    </location>
</feature>
<dbReference type="Pfam" id="PF04082">
    <property type="entry name" value="Fungal_trans"/>
    <property type="match status" value="1"/>
</dbReference>
<organism evidence="7 8">
    <name type="scientific">Neonectria ditissima</name>
    <dbReference type="NCBI Taxonomy" id="78410"/>
    <lineage>
        <taxon>Eukaryota</taxon>
        <taxon>Fungi</taxon>
        <taxon>Dikarya</taxon>
        <taxon>Ascomycota</taxon>
        <taxon>Pezizomycotina</taxon>
        <taxon>Sordariomycetes</taxon>
        <taxon>Hypocreomycetidae</taxon>
        <taxon>Hypocreales</taxon>
        <taxon>Nectriaceae</taxon>
        <taxon>Neonectria</taxon>
    </lineage>
</organism>
<evidence type="ECO:0000313" key="8">
    <source>
        <dbReference type="Proteomes" id="UP000050424"/>
    </source>
</evidence>
<keyword evidence="4" id="KW-0539">Nucleus</keyword>
<dbReference type="SUPFAM" id="SSF51621">
    <property type="entry name" value="Phosphoenolpyruvate/pyruvate domain"/>
    <property type="match status" value="1"/>
</dbReference>
<feature type="domain" description="Xylanolytic transcriptional activator regulatory" evidence="6">
    <location>
        <begin position="670"/>
        <end position="743"/>
    </location>
</feature>
<dbReference type="InterPro" id="IPR040442">
    <property type="entry name" value="Pyrv_kinase-like_dom_sf"/>
</dbReference>
<dbReference type="PANTHER" id="PTHR30502">
    <property type="entry name" value="2-KETO-3-DEOXY-L-RHAMNONATE ALDOLASE"/>
    <property type="match status" value="1"/>
</dbReference>
<dbReference type="GO" id="GO:0003677">
    <property type="term" value="F:DNA binding"/>
    <property type="evidence" value="ECO:0007669"/>
    <property type="project" value="InterPro"/>
</dbReference>
<feature type="region of interest" description="Disordered" evidence="5">
    <location>
        <begin position="512"/>
        <end position="534"/>
    </location>
</feature>
<evidence type="ECO:0000256" key="2">
    <source>
        <dbReference type="ARBA" id="ARBA00022723"/>
    </source>
</evidence>
<comment type="caution">
    <text evidence="7">The sequence shown here is derived from an EMBL/GenBank/DDBJ whole genome shotgun (WGS) entry which is preliminary data.</text>
</comment>
<dbReference type="SMART" id="SM00906">
    <property type="entry name" value="Fungal_trans"/>
    <property type="match status" value="1"/>
</dbReference>
<gene>
    <name evidence="7" type="ORF">AK830_g10639</name>
</gene>
<protein>
    <recommendedName>
        <fullName evidence="6">Xylanolytic transcriptional activator regulatory domain-containing protein</fullName>
    </recommendedName>
</protein>
<name>A0A0P7AF89_9HYPO</name>
<dbReference type="CDD" id="cd12148">
    <property type="entry name" value="fungal_TF_MHR"/>
    <property type="match status" value="1"/>
</dbReference>
<keyword evidence="8" id="KW-1185">Reference proteome</keyword>
<evidence type="ECO:0000256" key="5">
    <source>
        <dbReference type="SAM" id="MobiDB-lite"/>
    </source>
</evidence>
<reference evidence="7 8" key="1">
    <citation type="submission" date="2015-09" db="EMBL/GenBank/DDBJ databases">
        <title>Draft genome of a European isolate of the apple canker pathogen Neonectria ditissima.</title>
        <authorList>
            <person name="Gomez-Cortecero A."/>
            <person name="Harrison R.J."/>
            <person name="Armitage A.D."/>
        </authorList>
    </citation>
    <scope>NUCLEOTIDE SEQUENCE [LARGE SCALE GENOMIC DNA]</scope>
    <source>
        <strain evidence="7 8">R09/05</strain>
    </source>
</reference>
<feature type="compositionally biased region" description="Polar residues" evidence="5">
    <location>
        <begin position="389"/>
        <end position="401"/>
    </location>
</feature>
<sequence length="1106" mass="120588">MITPPYSNNLLRCVTSRQVCKSFGIKVSPNAQIVQIARHAGYDSLFIDLEHAWLTLAEASNLCNVGHLAGITPFVRVPHQCGNGFVQRVLDGGAMGVVFPHIQNAAEAKAAVSICKYPPQGCRSMTGLMPLFNMRPTPIADAVDFGNKSGSTVFAMIESGEAVDNAEEIAAVEGVDVLLVGSNDLSLDIGVGGDFGSKPYRSSLEKVSEACRKHNKILGVAGVYEDPEIHDWFINILGARFLLVQQDLSLIAGGGRRSASAVPQSQYNPPGVSPLEPLARPAAVGHVQLLEAGKEPARQNIDGKGFRPEGGQCYRVSPPALLAQLDPGLFLFFFIGYLGQIGHFGVAVRPLNTYVLNPPRLASNRCADTIQRIEELESRLATYEDRGHSTNPDDLETTNAVLSRPPPVLTAHPPSSPSGLSSPGNGPDIPGSPFTHHRSSQPRTPNRDGTAQPRGEDRRNDIYESSNHSSDHPAPTGLEGLATYDLQAIPAESSLSSSNAFGSKVQDLLIKSGTTRPGGTQTTTLSPGNNNVSSPSLRVTASAGRFPELPLEEEAYRLLEAVSFYIGQSQTHYDSRELSDRVGLLYANLNDPIQAHDLWSMEVIIILAIGKLFTSDSEDGGAKFPGDRLFEFAHQNFPSLGVHYSHGRLGVEVHALMAVYLQMVDRKEEAYLYISTALRLAVLHGYHQKAARTKMLRSERVQLNRLWWTIYMQERRLAAATGKPSGINDDMIDLPLPADSAGFPPSAPLRANVKIARVTGQVITVLYGPPHRLEDDFVLNVQQIIRNLFEISTEIPSEQSLSYTGNNSDLALRTTASLHLMIYQATLLTIRPLMLHVAQLILGGKQPNSEELHAGTLGKLSRTCSEAARRLLKAIIALKNRNLLAIFGFFDCDAIFSAAFIMLLTMIFDSACEQRQRINPVPGLQEAMEMLQYLAGRGNTYAMHRFQEVQSVWNHLSTILQVPQASAATRRAHEHLGNNAHGQEGGAQPIQANLTGHEHLQSRSAGGQLRGGYEPGSAHMQAGVPMAEYQSAPWDTDMWNSISDIWLPPVDGGADESANVDSFVADPPVEDYYNHYQSLFNDPDWALTGQDVGDFAELRRHVLRLN</sequence>
<keyword evidence="3" id="KW-0456">Lyase</keyword>
<dbReference type="GO" id="GO:0016832">
    <property type="term" value="F:aldehyde-lyase activity"/>
    <property type="evidence" value="ECO:0007669"/>
    <property type="project" value="TreeGrafter"/>
</dbReference>
<dbReference type="InterPro" id="IPR007219">
    <property type="entry name" value="XnlR_reg_dom"/>
</dbReference>
<accession>A0A0P7AF89</accession>
<evidence type="ECO:0000259" key="6">
    <source>
        <dbReference type="SMART" id="SM00906"/>
    </source>
</evidence>
<evidence type="ECO:0000256" key="3">
    <source>
        <dbReference type="ARBA" id="ARBA00023239"/>
    </source>
</evidence>